<comment type="caution">
    <text evidence="1">The sequence shown here is derived from an EMBL/GenBank/DDBJ whole genome shotgun (WGS) entry which is preliminary data.</text>
</comment>
<dbReference type="InterPro" id="IPR029033">
    <property type="entry name" value="His_PPase_superfam"/>
</dbReference>
<evidence type="ECO:0000313" key="2">
    <source>
        <dbReference type="Proteomes" id="UP000235649"/>
    </source>
</evidence>
<evidence type="ECO:0000313" key="1">
    <source>
        <dbReference type="EMBL" id="PMD71147.1"/>
    </source>
</evidence>
<dbReference type="EMBL" id="NIPR01000014">
    <property type="protein sequence ID" value="PMD71147.1"/>
    <property type="molecule type" value="Genomic_DNA"/>
</dbReference>
<dbReference type="SUPFAM" id="SSF53254">
    <property type="entry name" value="Phosphoglycerate mutase-like"/>
    <property type="match status" value="1"/>
</dbReference>
<dbReference type="PANTHER" id="PTHR48100:SF1">
    <property type="entry name" value="HISTIDINE PHOSPHATASE FAMILY PROTEIN-RELATED"/>
    <property type="match status" value="1"/>
</dbReference>
<reference evidence="1 2" key="1">
    <citation type="submission" date="2017-05" db="EMBL/GenBank/DDBJ databases">
        <title>Lactobacillus nurukis nov., sp. nov., isolated from nuruk.</title>
        <authorList>
            <person name="Kim S.-J."/>
        </authorList>
    </citation>
    <scope>NUCLEOTIDE SEQUENCE [LARGE SCALE GENOMIC DNA]</scope>
    <source>
        <strain evidence="1 2">SYF10-1a</strain>
    </source>
</reference>
<gene>
    <name evidence="1" type="ORF">CBP76_05950</name>
</gene>
<proteinExistence type="predicted"/>
<sequence>MKVYLIRHSEPDFSQVDKAGYTGLARDLTRLTPKGIEIAEKAAQDPIFNEVQLLLISPYTRTMQTAQEILKYKQIPTQVELLLHEWRPDKSGTQKPTDKQVQQAYNDYLNETHHSSLDFETKDEVKHRVDSVLDQYKNKYDCIACVTHGGVIAQMTGETVIPYCGIYKIEY</sequence>
<protein>
    <submittedName>
        <fullName evidence="1">Histidine phosphatase family protein</fullName>
    </submittedName>
</protein>
<keyword evidence="2" id="KW-1185">Reference proteome</keyword>
<accession>A0A2N7AUJ5</accession>
<dbReference type="AlphaFoldDB" id="A0A2N7AUJ5"/>
<dbReference type="Proteomes" id="UP000235649">
    <property type="component" value="Unassembled WGS sequence"/>
</dbReference>
<dbReference type="SMART" id="SM00855">
    <property type="entry name" value="PGAM"/>
    <property type="match status" value="1"/>
</dbReference>
<dbReference type="InterPro" id="IPR050275">
    <property type="entry name" value="PGM_Phosphatase"/>
</dbReference>
<dbReference type="Pfam" id="PF00300">
    <property type="entry name" value="His_Phos_1"/>
    <property type="match status" value="1"/>
</dbReference>
<dbReference type="GO" id="GO:0016791">
    <property type="term" value="F:phosphatase activity"/>
    <property type="evidence" value="ECO:0007669"/>
    <property type="project" value="TreeGrafter"/>
</dbReference>
<dbReference type="CDD" id="cd07067">
    <property type="entry name" value="HP_PGM_like"/>
    <property type="match status" value="1"/>
</dbReference>
<organism evidence="1 2">
    <name type="scientific">Companilactobacillus nuruki</name>
    <dbReference type="NCBI Taxonomy" id="1993540"/>
    <lineage>
        <taxon>Bacteria</taxon>
        <taxon>Bacillati</taxon>
        <taxon>Bacillota</taxon>
        <taxon>Bacilli</taxon>
        <taxon>Lactobacillales</taxon>
        <taxon>Lactobacillaceae</taxon>
        <taxon>Companilactobacillus</taxon>
    </lineage>
</organism>
<dbReference type="RefSeq" id="WP_102196033.1">
    <property type="nucleotide sequence ID" value="NZ_NIPR01000014.1"/>
</dbReference>
<dbReference type="InterPro" id="IPR013078">
    <property type="entry name" value="His_Pase_superF_clade-1"/>
</dbReference>
<name>A0A2N7AUJ5_9LACO</name>
<dbReference type="Gene3D" id="3.40.50.1240">
    <property type="entry name" value="Phosphoglycerate mutase-like"/>
    <property type="match status" value="1"/>
</dbReference>
<dbReference type="GO" id="GO:0005737">
    <property type="term" value="C:cytoplasm"/>
    <property type="evidence" value="ECO:0007669"/>
    <property type="project" value="TreeGrafter"/>
</dbReference>
<dbReference type="OrthoDB" id="9782128at2"/>
<dbReference type="PANTHER" id="PTHR48100">
    <property type="entry name" value="BROAD-SPECIFICITY PHOSPHATASE YOR283W-RELATED"/>
    <property type="match status" value="1"/>
</dbReference>